<dbReference type="AlphaFoldDB" id="A0AA46TVF3"/>
<accession>A0AA46TVF3</accession>
<evidence type="ECO:0000313" key="3">
    <source>
        <dbReference type="Proteomes" id="UP001164042"/>
    </source>
</evidence>
<name>A0AA46TVF3_9LACT</name>
<evidence type="ECO:0000256" key="1">
    <source>
        <dbReference type="SAM" id="MobiDB-lite"/>
    </source>
</evidence>
<reference evidence="2" key="1">
    <citation type="submission" date="2022-10" db="EMBL/GenBank/DDBJ databases">
        <title>Genome assembly of Lactococcus garvieae isolates from cricket gut.</title>
        <authorList>
            <person name="Luecke A.R."/>
            <person name="Brown A.M.V."/>
            <person name="Wakeman C.A."/>
        </authorList>
    </citation>
    <scope>NUCLEOTIDE SEQUENCE</scope>
    <source>
        <strain evidence="2">Alexii-11_2</strain>
    </source>
</reference>
<gene>
    <name evidence="2" type="ORF">OF801_10450</name>
</gene>
<dbReference type="RefSeq" id="WP_264308198.1">
    <property type="nucleotide sequence ID" value="NZ_CP109635.1"/>
</dbReference>
<dbReference type="Proteomes" id="UP001164042">
    <property type="component" value="Chromosome"/>
</dbReference>
<feature type="region of interest" description="Disordered" evidence="1">
    <location>
        <begin position="75"/>
        <end position="94"/>
    </location>
</feature>
<organism evidence="2 3">
    <name type="scientific">Lactococcus garvieae</name>
    <dbReference type="NCBI Taxonomy" id="1363"/>
    <lineage>
        <taxon>Bacteria</taxon>
        <taxon>Bacillati</taxon>
        <taxon>Bacillota</taxon>
        <taxon>Bacilli</taxon>
        <taxon>Lactobacillales</taxon>
        <taxon>Streptococcaceae</taxon>
        <taxon>Lactococcus</taxon>
    </lineage>
</organism>
<evidence type="ECO:0000313" key="2">
    <source>
        <dbReference type="EMBL" id="UYT10344.1"/>
    </source>
</evidence>
<sequence>MKKCLLGVLTIGIAGVFALVSIKKIEDVKAQAIVQEESQNEKKNLAIEVALHDFTNLEEFNTTFFDTPDNSWMVPDVSSEGSNDGGNSHGWSIMPSQELAEDSNIVDDDTGKTVYTLKASDGSTAGEIREALAKRDSE</sequence>
<protein>
    <submittedName>
        <fullName evidence="2">Uncharacterized protein</fullName>
    </submittedName>
</protein>
<proteinExistence type="predicted"/>
<dbReference type="EMBL" id="CP109635">
    <property type="protein sequence ID" value="UYT10344.1"/>
    <property type="molecule type" value="Genomic_DNA"/>
</dbReference>